<evidence type="ECO:0000313" key="6">
    <source>
        <dbReference type="Proteomes" id="UP000807115"/>
    </source>
</evidence>
<evidence type="ECO:0000259" key="4">
    <source>
        <dbReference type="Pfam" id="PF05193"/>
    </source>
</evidence>
<dbReference type="PROSITE" id="PS00143">
    <property type="entry name" value="INSULINASE"/>
    <property type="match status" value="1"/>
</dbReference>
<name>A0A921QS43_SORBI</name>
<protein>
    <recommendedName>
        <fullName evidence="7">Peptidase M16 N-terminal domain-containing protein</fullName>
    </recommendedName>
</protein>
<comment type="caution">
    <text evidence="5">The sequence shown here is derived from an EMBL/GenBank/DDBJ whole genome shotgun (WGS) entry which is preliminary data.</text>
</comment>
<dbReference type="InterPro" id="IPR011765">
    <property type="entry name" value="Pept_M16_N"/>
</dbReference>
<evidence type="ECO:0000256" key="1">
    <source>
        <dbReference type="RuleBase" id="RU004447"/>
    </source>
</evidence>
<proteinExistence type="inferred from homology"/>
<evidence type="ECO:0000256" key="2">
    <source>
        <dbReference type="SAM" id="Coils"/>
    </source>
</evidence>
<comment type="similarity">
    <text evidence="1">Belongs to the peptidase M16 family.</text>
</comment>
<reference evidence="5" key="1">
    <citation type="journal article" date="2019" name="BMC Genomics">
        <title>A new reference genome for Sorghum bicolor reveals high levels of sequence similarity between sweet and grain genotypes: implications for the genetics of sugar metabolism.</title>
        <authorList>
            <person name="Cooper E.A."/>
            <person name="Brenton Z.W."/>
            <person name="Flinn B.S."/>
            <person name="Jenkins J."/>
            <person name="Shu S."/>
            <person name="Flowers D."/>
            <person name="Luo F."/>
            <person name="Wang Y."/>
            <person name="Xia P."/>
            <person name="Barry K."/>
            <person name="Daum C."/>
            <person name="Lipzen A."/>
            <person name="Yoshinaga Y."/>
            <person name="Schmutz J."/>
            <person name="Saski C."/>
            <person name="Vermerris W."/>
            <person name="Kresovich S."/>
        </authorList>
    </citation>
    <scope>NUCLEOTIDE SEQUENCE</scope>
</reference>
<dbReference type="PANTHER" id="PTHR35161:SF22">
    <property type="match status" value="1"/>
</dbReference>
<dbReference type="GO" id="GO:0006508">
    <property type="term" value="P:proteolysis"/>
    <property type="evidence" value="ECO:0007669"/>
    <property type="project" value="InterPro"/>
</dbReference>
<dbReference type="Proteomes" id="UP000807115">
    <property type="component" value="Chromosome 6"/>
</dbReference>
<dbReference type="SUPFAM" id="SSF63411">
    <property type="entry name" value="LuxS/MPP-like metallohydrolase"/>
    <property type="match status" value="1"/>
</dbReference>
<feature type="domain" description="Peptidase M16 N-terminal" evidence="3">
    <location>
        <begin position="63"/>
        <end position="176"/>
    </location>
</feature>
<dbReference type="InterPro" id="IPR001431">
    <property type="entry name" value="Pept_M16_Zn_BS"/>
</dbReference>
<dbReference type="GO" id="GO:0004222">
    <property type="term" value="F:metalloendopeptidase activity"/>
    <property type="evidence" value="ECO:0007669"/>
    <property type="project" value="InterPro"/>
</dbReference>
<reference evidence="5" key="2">
    <citation type="submission" date="2020-10" db="EMBL/GenBank/DDBJ databases">
        <authorList>
            <person name="Cooper E.A."/>
            <person name="Brenton Z.W."/>
            <person name="Flinn B.S."/>
            <person name="Jenkins J."/>
            <person name="Shu S."/>
            <person name="Flowers D."/>
            <person name="Luo F."/>
            <person name="Wang Y."/>
            <person name="Xia P."/>
            <person name="Barry K."/>
            <person name="Daum C."/>
            <person name="Lipzen A."/>
            <person name="Yoshinaga Y."/>
            <person name="Schmutz J."/>
            <person name="Saski C."/>
            <person name="Vermerris W."/>
            <person name="Kresovich S."/>
        </authorList>
    </citation>
    <scope>NUCLEOTIDE SEQUENCE</scope>
</reference>
<sequence length="944" mass="106714">MGVPPPPPDSAGADGPGRGVGFRSLKRVSVSMDDTLPVDPVGAIYGRLANGLTYYVRFNPNPRMRAVLSLAVKVGSVVEEEDERGMAHIIEHLAFRATARYTNHDVVKFLESIGAKLGACQNALTTTDETIYEFSVPLDKPSLLSQAISVLAEFSTEVRMSAEDLEKERGAVLEEYRGGCNAAGLMQDSHWVQLFEGSKYADRLPIGTEKVMQNVAHETVKRFYQKWYHLSNMAIFAVGDFPDTQTVVKLIKEHFEYKAPAQLPPPIVPKFSVPSHGEPRFSCFVESKASGSVVISCKMPSGGIKTVKDYKDSLAESMFHCALNQRFFTISHTKDAPYVSCSSAIMPLVCPVKAYTMTSSCHERGTVEALESMLLEVARVRLHGFSDCEISTVRALMMSEMESEYLERDQMQSISLQDELLQHFLREEAVIGTEYNAQLLKTLLAHISSVEVAKFAENFSTARSCVIKIVEPQVHASLEDLKELVLKVNTLEEEKSIPPWNEELTREGTIGQSPEPGIITDKVEHPGICSTEVIHSDDTLSCCKYTDFLDDQTDRDKVDNIKEQIFELQISLSKLIHELEELEGQLEMHSKSDILLPEISLKKQFKADGSLELDLVLAIAQCHDIFLCPYEVSHMTLRDHLSAPGAKIFRVRVVPGKKIFKDLSEDVSIRHKKYIVPQRRKSLSLEPDLRKMSPLGKFVIAGIIECIFRLHRYGLSLNGKFSLDSFHITASKKVKLDAQLKSLVCCRNPDNMKIDYASIPTVIMQILSLYGDSFPIPFDLQRLLDLLSCEDPVSYEVIIWYNVSLMDEIGKRDHFIILFDRLQQIEKEDEQKGMKNYRLKEVLKYIVAADNDDWRDKLHINSFVEMVRQRHLVDSKKIPDGTMDLLKTWRHNFTHLHEVSNEIQDKDQADILDSIEPGVINQFQQGMHSIMEIDIPHLIKTMKM</sequence>
<dbReference type="InterPro" id="IPR007863">
    <property type="entry name" value="Peptidase_M16_C"/>
</dbReference>
<accession>A0A921QS43</accession>
<evidence type="ECO:0000259" key="3">
    <source>
        <dbReference type="Pfam" id="PF00675"/>
    </source>
</evidence>
<dbReference type="Pfam" id="PF05193">
    <property type="entry name" value="Peptidase_M16_C"/>
    <property type="match status" value="1"/>
</dbReference>
<dbReference type="PANTHER" id="PTHR35161">
    <property type="entry name" value="OS02G0303100 PROTEIN"/>
    <property type="match status" value="1"/>
</dbReference>
<dbReference type="EMBL" id="CM027685">
    <property type="protein sequence ID" value="KAG0527423.1"/>
    <property type="molecule type" value="Genomic_DNA"/>
</dbReference>
<dbReference type="Gene3D" id="3.30.830.10">
    <property type="entry name" value="Metalloenzyme, LuxS/M16 peptidase-like"/>
    <property type="match status" value="2"/>
</dbReference>
<gene>
    <name evidence="5" type="ORF">BDA96_06G232100</name>
</gene>
<evidence type="ECO:0000313" key="5">
    <source>
        <dbReference type="EMBL" id="KAG0527423.1"/>
    </source>
</evidence>
<dbReference type="AlphaFoldDB" id="A0A921QS43"/>
<organism evidence="5 6">
    <name type="scientific">Sorghum bicolor</name>
    <name type="common">Sorghum</name>
    <name type="synonym">Sorghum vulgare</name>
    <dbReference type="NCBI Taxonomy" id="4558"/>
    <lineage>
        <taxon>Eukaryota</taxon>
        <taxon>Viridiplantae</taxon>
        <taxon>Streptophyta</taxon>
        <taxon>Embryophyta</taxon>
        <taxon>Tracheophyta</taxon>
        <taxon>Spermatophyta</taxon>
        <taxon>Magnoliopsida</taxon>
        <taxon>Liliopsida</taxon>
        <taxon>Poales</taxon>
        <taxon>Poaceae</taxon>
        <taxon>PACMAD clade</taxon>
        <taxon>Panicoideae</taxon>
        <taxon>Andropogonodae</taxon>
        <taxon>Andropogoneae</taxon>
        <taxon>Sorghinae</taxon>
        <taxon>Sorghum</taxon>
    </lineage>
</organism>
<feature type="domain" description="Peptidase M16 C-terminal" evidence="4">
    <location>
        <begin position="216"/>
        <end position="395"/>
    </location>
</feature>
<dbReference type="GO" id="GO:0046872">
    <property type="term" value="F:metal ion binding"/>
    <property type="evidence" value="ECO:0007669"/>
    <property type="project" value="InterPro"/>
</dbReference>
<dbReference type="InterPro" id="IPR011249">
    <property type="entry name" value="Metalloenz_LuxS/M16"/>
</dbReference>
<feature type="coiled-coil region" evidence="2">
    <location>
        <begin position="565"/>
        <end position="592"/>
    </location>
</feature>
<keyword evidence="2" id="KW-0175">Coiled coil</keyword>
<dbReference type="Pfam" id="PF00675">
    <property type="entry name" value="Peptidase_M16"/>
    <property type="match status" value="1"/>
</dbReference>
<evidence type="ECO:0008006" key="7">
    <source>
        <dbReference type="Google" id="ProtNLM"/>
    </source>
</evidence>